<evidence type="ECO:0000313" key="3">
    <source>
        <dbReference type="Proteomes" id="UP000091846"/>
    </source>
</evidence>
<name>A0A1A2YGJ8_9MYCO</name>
<dbReference type="NCBIfam" id="TIGR02391">
    <property type="entry name" value="hypoth_ymh"/>
    <property type="match status" value="1"/>
</dbReference>
<dbReference type="InterPro" id="IPR012654">
    <property type="entry name" value="CHP02391"/>
</dbReference>
<accession>A0A1A2YGJ8</accession>
<dbReference type="OrthoDB" id="3189478at2"/>
<protein>
    <submittedName>
        <fullName evidence="2">TIGR02391 family protein</fullName>
    </submittedName>
</protein>
<evidence type="ECO:0000259" key="1">
    <source>
        <dbReference type="Pfam" id="PF09509"/>
    </source>
</evidence>
<dbReference type="Proteomes" id="UP000091846">
    <property type="component" value="Unassembled WGS sequence"/>
</dbReference>
<feature type="domain" description="Conserved hypothetical protein CHP02391" evidence="1">
    <location>
        <begin position="147"/>
        <end position="270"/>
    </location>
</feature>
<dbReference type="Pfam" id="PF09509">
    <property type="entry name" value="Hypoth_Ymh"/>
    <property type="match status" value="1"/>
</dbReference>
<dbReference type="AlphaFoldDB" id="A0A1A2YGJ8"/>
<dbReference type="RefSeq" id="WP_065030504.1">
    <property type="nucleotide sequence ID" value="NZ_LZKI01000162.1"/>
</dbReference>
<gene>
    <name evidence="2" type="ORF">A5708_07175</name>
</gene>
<evidence type="ECO:0000313" key="2">
    <source>
        <dbReference type="EMBL" id="OBI37070.1"/>
    </source>
</evidence>
<reference evidence="2 3" key="1">
    <citation type="submission" date="2016-06" db="EMBL/GenBank/DDBJ databases">
        <authorList>
            <person name="Kjaerup R.B."/>
            <person name="Dalgaard T.S."/>
            <person name="Juul-Madsen H.R."/>
        </authorList>
    </citation>
    <scope>NUCLEOTIDE SEQUENCE [LARGE SCALE GENOMIC DNA]</scope>
    <source>
        <strain evidence="2 3">E1334</strain>
    </source>
</reference>
<sequence>MADADRNPTYLRDLAGHVTVFRDAFRSFLELHTPTYRGPGVGMFPAVSPLDGSDPAEIEVRRARTSEAAGRARRAPALTGCVFGVRDPAGGKPDIVDPIAAWHTVTQPKPLLEPANIIDACDQMIGSLEDMAAQAEAEAPPTVDVAQMHPAVWGQAARLWRDGHYRQAVQAGADGVVQLVKSRTGGPELDDTTRWNQAFSEKDPEPGRPRLRWPGDQTDRTVVSMNDGLRRFAPGAQMTIRNPATHGPGEMTSQEAVERLSVLSLLARWVDACDLIEAPHSSAEDVS</sequence>
<comment type="caution">
    <text evidence="2">The sequence shown here is derived from an EMBL/GenBank/DDBJ whole genome shotgun (WGS) entry which is preliminary data.</text>
</comment>
<organism evidence="2 3">
    <name type="scientific">Mycobacterium colombiense</name>
    <dbReference type="NCBI Taxonomy" id="339268"/>
    <lineage>
        <taxon>Bacteria</taxon>
        <taxon>Bacillati</taxon>
        <taxon>Actinomycetota</taxon>
        <taxon>Actinomycetes</taxon>
        <taxon>Mycobacteriales</taxon>
        <taxon>Mycobacteriaceae</taxon>
        <taxon>Mycobacterium</taxon>
        <taxon>Mycobacterium avium complex (MAC)</taxon>
    </lineage>
</organism>
<proteinExistence type="predicted"/>
<dbReference type="EMBL" id="LZKI01000162">
    <property type="protein sequence ID" value="OBI37070.1"/>
    <property type="molecule type" value="Genomic_DNA"/>
</dbReference>